<feature type="domain" description="Fumarylacetoacetase-like C-terminal" evidence="2">
    <location>
        <begin position="99"/>
        <end position="256"/>
    </location>
</feature>
<name>A0ABU2T8K7_9ACTN</name>
<keyword evidence="4" id="KW-1185">Reference proteome</keyword>
<dbReference type="Proteomes" id="UP001180551">
    <property type="component" value="Unassembled WGS sequence"/>
</dbReference>
<dbReference type="PANTHER" id="PTHR30143:SF0">
    <property type="entry name" value="2-KETO-4-PENTENOATE HYDRATASE"/>
    <property type="match status" value="1"/>
</dbReference>
<evidence type="ECO:0000313" key="3">
    <source>
        <dbReference type="EMBL" id="MDT0457250.1"/>
    </source>
</evidence>
<dbReference type="SUPFAM" id="SSF56529">
    <property type="entry name" value="FAH"/>
    <property type="match status" value="1"/>
</dbReference>
<dbReference type="GO" id="GO:0016787">
    <property type="term" value="F:hydrolase activity"/>
    <property type="evidence" value="ECO:0007669"/>
    <property type="project" value="UniProtKB-KW"/>
</dbReference>
<dbReference type="PANTHER" id="PTHR30143">
    <property type="entry name" value="ACID HYDRATASE"/>
    <property type="match status" value="1"/>
</dbReference>
<keyword evidence="1" id="KW-0456">Lyase</keyword>
<dbReference type="InterPro" id="IPR036663">
    <property type="entry name" value="Fumarylacetoacetase_C_sf"/>
</dbReference>
<gene>
    <name evidence="3" type="ORF">RM550_16130</name>
</gene>
<proteinExistence type="predicted"/>
<accession>A0ABU2T8K7</accession>
<comment type="caution">
    <text evidence="3">The sequence shown here is derived from an EMBL/GenBank/DDBJ whole genome shotgun (WGS) entry which is preliminary data.</text>
</comment>
<dbReference type="RefSeq" id="WP_311624394.1">
    <property type="nucleotide sequence ID" value="NZ_JAVRFE010000018.1"/>
</dbReference>
<reference evidence="3" key="1">
    <citation type="submission" date="2024-05" db="EMBL/GenBank/DDBJ databases">
        <title>30 novel species of actinomycetes from the DSMZ collection.</title>
        <authorList>
            <person name="Nouioui I."/>
        </authorList>
    </citation>
    <scope>NUCLEOTIDE SEQUENCE</scope>
    <source>
        <strain evidence="3">DSM 41527</strain>
    </source>
</reference>
<evidence type="ECO:0000256" key="1">
    <source>
        <dbReference type="ARBA" id="ARBA00023239"/>
    </source>
</evidence>
<evidence type="ECO:0000313" key="4">
    <source>
        <dbReference type="Proteomes" id="UP001180551"/>
    </source>
</evidence>
<keyword evidence="3" id="KW-0378">Hydrolase</keyword>
<evidence type="ECO:0000259" key="2">
    <source>
        <dbReference type="Pfam" id="PF01557"/>
    </source>
</evidence>
<protein>
    <submittedName>
        <fullName evidence="3">Fumarylacetoacetate hydrolase family protein</fullName>
    </submittedName>
</protein>
<dbReference type="Pfam" id="PF01557">
    <property type="entry name" value="FAA_hydrolase"/>
    <property type="match status" value="1"/>
</dbReference>
<sequence>MTSDALQDIAADLYGAHRSGKAVPSAVRNGSLSSRSDAYAIQWAQLRQRILDHDPLRGFKAGLVSVPAQREMDTSEPVLGHLTDSMFPPGHEPLDGREFLRPRIEPALAFVLGEPLPGPRVTVADALRAVDCVLPALEITDSRYEDGPASVLDLVADNAGCRSVVLGGTPATLADVDLRLSGCVLHRNGEVAATGAGGMALGSPVNALVWAGNAVRQEEFALAAGHVVLVPCLTPAVAFEPGDTVTASIAGVGTVTAVRAR</sequence>
<dbReference type="Gene3D" id="3.90.850.10">
    <property type="entry name" value="Fumarylacetoacetase-like, C-terminal domain"/>
    <property type="match status" value="1"/>
</dbReference>
<dbReference type="EMBL" id="JAVRFE010000018">
    <property type="protein sequence ID" value="MDT0457250.1"/>
    <property type="molecule type" value="Genomic_DNA"/>
</dbReference>
<dbReference type="InterPro" id="IPR050772">
    <property type="entry name" value="Hydratase-Decarb/MhpD_sf"/>
</dbReference>
<organism evidence="3 4">
    <name type="scientific">Streptomyces mooreae</name>
    <dbReference type="NCBI Taxonomy" id="3075523"/>
    <lineage>
        <taxon>Bacteria</taxon>
        <taxon>Bacillati</taxon>
        <taxon>Actinomycetota</taxon>
        <taxon>Actinomycetes</taxon>
        <taxon>Kitasatosporales</taxon>
        <taxon>Streptomycetaceae</taxon>
        <taxon>Streptomyces</taxon>
    </lineage>
</organism>
<dbReference type="InterPro" id="IPR011234">
    <property type="entry name" value="Fumarylacetoacetase-like_C"/>
</dbReference>